<feature type="transmembrane region" description="Helical" evidence="6">
    <location>
        <begin position="197"/>
        <end position="218"/>
    </location>
</feature>
<dbReference type="Pfam" id="PF01027">
    <property type="entry name" value="Bax1-I"/>
    <property type="match status" value="1"/>
</dbReference>
<gene>
    <name evidence="7" type="ORF">FYJ50_07795</name>
</gene>
<keyword evidence="4 6" id="KW-1133">Transmembrane helix</keyword>
<dbReference type="GO" id="GO:0016020">
    <property type="term" value="C:membrane"/>
    <property type="evidence" value="ECO:0007669"/>
    <property type="project" value="UniProtKB-SubCell"/>
</dbReference>
<dbReference type="InterPro" id="IPR006214">
    <property type="entry name" value="Bax_inhibitor_1-related"/>
</dbReference>
<dbReference type="PANTHER" id="PTHR23291:SF50">
    <property type="entry name" value="PROTEIN LIFEGUARD 4"/>
    <property type="match status" value="1"/>
</dbReference>
<evidence type="ECO:0000256" key="3">
    <source>
        <dbReference type="ARBA" id="ARBA00022692"/>
    </source>
</evidence>
<feature type="transmembrane region" description="Helical" evidence="6">
    <location>
        <begin position="158"/>
        <end position="177"/>
    </location>
</feature>
<dbReference type="RefSeq" id="WP_154460778.1">
    <property type="nucleotide sequence ID" value="NZ_JBJEEW010000066.1"/>
</dbReference>
<evidence type="ECO:0000313" key="7">
    <source>
        <dbReference type="EMBL" id="MSS01992.1"/>
    </source>
</evidence>
<keyword evidence="3 6" id="KW-0812">Transmembrane</keyword>
<comment type="similarity">
    <text evidence="2 6">Belongs to the BI1 family.</text>
</comment>
<dbReference type="PANTHER" id="PTHR23291">
    <property type="entry name" value="BAX INHIBITOR-RELATED"/>
    <property type="match status" value="1"/>
</dbReference>
<feature type="transmembrane region" description="Helical" evidence="6">
    <location>
        <begin position="130"/>
        <end position="151"/>
    </location>
</feature>
<feature type="transmembrane region" description="Helical" evidence="6">
    <location>
        <begin position="20"/>
        <end position="46"/>
    </location>
</feature>
<evidence type="ECO:0000256" key="1">
    <source>
        <dbReference type="ARBA" id="ARBA00004141"/>
    </source>
</evidence>
<feature type="transmembrane region" description="Helical" evidence="6">
    <location>
        <begin position="80"/>
        <end position="99"/>
    </location>
</feature>
<proteinExistence type="inferred from homology"/>
<sequence>MNENTWNSRVSQHSLVVTFVWMVIGLLISAITSIVFISSGFVYYFFTSGFLSILLMVAQIAIVIAFSALLYRASSSTLKGLFILYSFTLGISLTPTFLYYGLGMAYIAFIVTAIYFGSLAIIGFTTKKDLTSLGVICTGALMALILSQLILMIFHVAAFERVICFIGLLIFTGITIWDMKRLNQLLYYNGGMVSDDSISIFMALQLYLDFINIFLYVLRLLGSRRNN</sequence>
<keyword evidence="8" id="KW-1185">Reference proteome</keyword>
<accession>A0A7X2N3U7</accession>
<dbReference type="EMBL" id="VUMM01000017">
    <property type="protein sequence ID" value="MSS01992.1"/>
    <property type="molecule type" value="Genomic_DNA"/>
</dbReference>
<feature type="transmembrane region" description="Helical" evidence="6">
    <location>
        <begin position="53"/>
        <end position="74"/>
    </location>
</feature>
<keyword evidence="5 6" id="KW-0472">Membrane</keyword>
<reference evidence="7 8" key="1">
    <citation type="submission" date="2019-08" db="EMBL/GenBank/DDBJ databases">
        <title>In-depth cultivation of the pig gut microbiome towards novel bacterial diversity and tailored functional studies.</title>
        <authorList>
            <person name="Wylensek D."/>
            <person name="Hitch T.C.A."/>
            <person name="Clavel T."/>
        </authorList>
    </citation>
    <scope>NUCLEOTIDE SEQUENCE [LARGE SCALE GENOMIC DNA]</scope>
    <source>
        <strain evidence="7 8">LKV-178-WT-2G</strain>
    </source>
</reference>
<evidence type="ECO:0000256" key="2">
    <source>
        <dbReference type="ARBA" id="ARBA00010350"/>
    </source>
</evidence>
<comment type="subcellular location">
    <subcellularLocation>
        <location evidence="1">Membrane</location>
        <topology evidence="1">Multi-pass membrane protein</topology>
    </subcellularLocation>
</comment>
<evidence type="ECO:0000313" key="8">
    <source>
        <dbReference type="Proteomes" id="UP000470082"/>
    </source>
</evidence>
<dbReference type="CDD" id="cd10432">
    <property type="entry name" value="BI-1-like_bacterial"/>
    <property type="match status" value="1"/>
</dbReference>
<evidence type="ECO:0000256" key="5">
    <source>
        <dbReference type="ARBA" id="ARBA00023136"/>
    </source>
</evidence>
<dbReference type="Proteomes" id="UP000470082">
    <property type="component" value="Unassembled WGS sequence"/>
</dbReference>
<name>A0A7X2N3U7_9FIRM</name>
<comment type="caution">
    <text evidence="7">The sequence shown here is derived from an EMBL/GenBank/DDBJ whole genome shotgun (WGS) entry which is preliminary data.</text>
</comment>
<evidence type="ECO:0000256" key="6">
    <source>
        <dbReference type="RuleBase" id="RU004379"/>
    </source>
</evidence>
<protein>
    <submittedName>
        <fullName evidence="7">Bax inhibitor-1/YccA family protein</fullName>
    </submittedName>
</protein>
<feature type="transmembrane region" description="Helical" evidence="6">
    <location>
        <begin position="106"/>
        <end position="124"/>
    </location>
</feature>
<dbReference type="AlphaFoldDB" id="A0A7X2N3U7"/>
<evidence type="ECO:0000256" key="4">
    <source>
        <dbReference type="ARBA" id="ARBA00022989"/>
    </source>
</evidence>
<organism evidence="7 8">
    <name type="scientific">Floccifex porci</name>
    <dbReference type="NCBI Taxonomy" id="2606629"/>
    <lineage>
        <taxon>Bacteria</taxon>
        <taxon>Bacillati</taxon>
        <taxon>Bacillota</taxon>
        <taxon>Erysipelotrichia</taxon>
        <taxon>Erysipelotrichales</taxon>
        <taxon>Erysipelotrichaceae</taxon>
        <taxon>Floccifex</taxon>
    </lineage>
</organism>